<gene>
    <name evidence="4" type="ORF">H1P_4650001</name>
</gene>
<dbReference type="InterPro" id="IPR019734">
    <property type="entry name" value="TPR_rpt"/>
</dbReference>
<evidence type="ECO:0000256" key="2">
    <source>
        <dbReference type="ARBA" id="ARBA00022803"/>
    </source>
</evidence>
<dbReference type="OrthoDB" id="5477554at2"/>
<dbReference type="SUPFAM" id="SSF48452">
    <property type="entry name" value="TPR-like"/>
    <property type="match status" value="1"/>
</dbReference>
<dbReference type="Proteomes" id="UP000320055">
    <property type="component" value="Unassembled WGS sequence"/>
</dbReference>
<dbReference type="InterPro" id="IPR051685">
    <property type="entry name" value="Ycf3/AcsC/BcsC/TPR_MFPF"/>
</dbReference>
<reference evidence="4 5" key="1">
    <citation type="submission" date="2019-01" db="EMBL/GenBank/DDBJ databases">
        <authorList>
            <person name="Brito A."/>
        </authorList>
    </citation>
    <scope>NUCLEOTIDE SEQUENCE [LARGE SCALE GENOMIC DNA]</scope>
    <source>
        <strain evidence="4">1</strain>
    </source>
</reference>
<dbReference type="EMBL" id="CAACVJ010000407">
    <property type="protein sequence ID" value="VEP16566.1"/>
    <property type="molecule type" value="Genomic_DNA"/>
</dbReference>
<evidence type="ECO:0000313" key="4">
    <source>
        <dbReference type="EMBL" id="VEP16566.1"/>
    </source>
</evidence>
<dbReference type="Gene3D" id="1.25.40.10">
    <property type="entry name" value="Tetratricopeptide repeat domain"/>
    <property type="match status" value="1"/>
</dbReference>
<feature type="repeat" description="TPR" evidence="3">
    <location>
        <begin position="8"/>
        <end position="41"/>
    </location>
</feature>
<organism evidence="4 5">
    <name type="scientific">Hyella patelloides LEGE 07179</name>
    <dbReference type="NCBI Taxonomy" id="945734"/>
    <lineage>
        <taxon>Bacteria</taxon>
        <taxon>Bacillati</taxon>
        <taxon>Cyanobacteriota</taxon>
        <taxon>Cyanophyceae</taxon>
        <taxon>Pleurocapsales</taxon>
        <taxon>Hyellaceae</taxon>
        <taxon>Hyella</taxon>
    </lineage>
</organism>
<dbReference type="RefSeq" id="WP_144875353.1">
    <property type="nucleotide sequence ID" value="NZ_LR214200.1"/>
</dbReference>
<dbReference type="PANTHER" id="PTHR44943:SF8">
    <property type="entry name" value="TPR REPEAT-CONTAINING PROTEIN MJ0263"/>
    <property type="match status" value="1"/>
</dbReference>
<keyword evidence="1" id="KW-0677">Repeat</keyword>
<keyword evidence="2 3" id="KW-0802">TPR repeat</keyword>
<evidence type="ECO:0000256" key="3">
    <source>
        <dbReference type="PROSITE-ProRule" id="PRU00339"/>
    </source>
</evidence>
<proteinExistence type="predicted"/>
<dbReference type="Pfam" id="PF13414">
    <property type="entry name" value="TPR_11"/>
    <property type="match status" value="1"/>
</dbReference>
<dbReference type="InterPro" id="IPR011990">
    <property type="entry name" value="TPR-like_helical_dom_sf"/>
</dbReference>
<dbReference type="PANTHER" id="PTHR44943">
    <property type="entry name" value="CELLULOSE SYNTHASE OPERON PROTEIN C"/>
    <property type="match status" value="1"/>
</dbReference>
<name>A0A563VYS0_9CYAN</name>
<dbReference type="PROSITE" id="PS50005">
    <property type="entry name" value="TPR"/>
    <property type="match status" value="1"/>
</dbReference>
<evidence type="ECO:0008006" key="6">
    <source>
        <dbReference type="Google" id="ProtNLM"/>
    </source>
</evidence>
<dbReference type="Pfam" id="PF13181">
    <property type="entry name" value="TPR_8"/>
    <property type="match status" value="1"/>
</dbReference>
<keyword evidence="5" id="KW-1185">Reference proteome</keyword>
<evidence type="ECO:0000256" key="1">
    <source>
        <dbReference type="ARBA" id="ARBA00022737"/>
    </source>
</evidence>
<protein>
    <recommendedName>
        <fullName evidence="6">Tetratricopeptide repeat protein</fullName>
    </recommendedName>
</protein>
<accession>A0A563VYS0</accession>
<dbReference type="AlphaFoldDB" id="A0A563VYS0"/>
<dbReference type="NCBIfam" id="NF047558">
    <property type="entry name" value="TPR_END_plus"/>
    <property type="match status" value="1"/>
</dbReference>
<dbReference type="SMART" id="SM00028">
    <property type="entry name" value="TPR"/>
    <property type="match status" value="3"/>
</dbReference>
<evidence type="ECO:0000313" key="5">
    <source>
        <dbReference type="Proteomes" id="UP000320055"/>
    </source>
</evidence>
<sequence>MEINKSDRFAWFSKGKILASLGKLEESLDCFNRAIALKNNYYEAWSEKGTVLESLERFEEADYCFNQSLGAFCHELGETLEDDLSILATPEDDTPGSSYNQACFHAIQGNVERAIAYLEKAIAHNPMKYSVMALQDVDFKAISHDSRFQKLTVFFLNSASCPIT</sequence>